<keyword evidence="2" id="KW-0732">Signal</keyword>
<gene>
    <name evidence="4" type="ORF">RV00_GL001843</name>
</gene>
<dbReference type="Proteomes" id="UP000183700">
    <property type="component" value="Unassembled WGS sequence"/>
</dbReference>
<dbReference type="RefSeq" id="WP_071861711.1">
    <property type="nucleotide sequence ID" value="NZ_CP151540.1"/>
</dbReference>
<name>A0A1L8SX98_9ENTE</name>
<feature type="chain" id="PRO_5039133580" description="DUF4767 domain-containing protein" evidence="2">
    <location>
        <begin position="20"/>
        <end position="332"/>
    </location>
</feature>
<comment type="caution">
    <text evidence="4">The sequence shown here is derived from an EMBL/GenBank/DDBJ whole genome shotgun (WGS) entry which is preliminary data.</text>
</comment>
<evidence type="ECO:0000259" key="3">
    <source>
        <dbReference type="Pfam" id="PF15983"/>
    </source>
</evidence>
<evidence type="ECO:0000256" key="2">
    <source>
        <dbReference type="SAM" id="SignalP"/>
    </source>
</evidence>
<feature type="domain" description="DUF4767" evidence="3">
    <location>
        <begin position="55"/>
        <end position="182"/>
    </location>
</feature>
<dbReference type="EMBL" id="JXKM01000003">
    <property type="protein sequence ID" value="OJG36484.1"/>
    <property type="molecule type" value="Genomic_DNA"/>
</dbReference>
<evidence type="ECO:0000313" key="4">
    <source>
        <dbReference type="EMBL" id="OJG36484.1"/>
    </source>
</evidence>
<feature type="region of interest" description="Disordered" evidence="1">
    <location>
        <begin position="20"/>
        <end position="54"/>
    </location>
</feature>
<feature type="signal peptide" evidence="2">
    <location>
        <begin position="1"/>
        <end position="19"/>
    </location>
</feature>
<evidence type="ECO:0000256" key="1">
    <source>
        <dbReference type="SAM" id="MobiDB-lite"/>
    </source>
</evidence>
<sequence length="332" mass="37084">MKKYFVLLLVLLAASGCGKQTTTDEKKDQSMVSDSSSAQSSSISSSSNVAQEDTKTLWTNEQANQLALLMERWGETMGQKYQRYNETDSLNFQNSEITKANLTQEGISLAGQNRDVAVFPPNEKIGKVNIVGIYSDESRLYLFTFDQGEPKVLVTDSGKNEQGKLAFTETQNQALKQGYQAVANGQPIPEVEKKEAGFSELSPNLRAILATEILDDRISFDPSLQGFFLRYYQEGNDLYVQLHSGAGVGHPIYHLVYETNQVRPIEAFVRVSANQSEKLEVRSPVSNQILFDRYQGNKAAYDSGETKVQIEPEMKNYFNEIKRIVEEQGGVG</sequence>
<proteinExistence type="predicted"/>
<evidence type="ECO:0000313" key="5">
    <source>
        <dbReference type="Proteomes" id="UP000183700"/>
    </source>
</evidence>
<feature type="compositionally biased region" description="Low complexity" evidence="1">
    <location>
        <begin position="30"/>
        <end position="47"/>
    </location>
</feature>
<dbReference type="AlphaFoldDB" id="A0A1L8SX98"/>
<accession>A0A1L8SX98</accession>
<organism evidence="4 5">
    <name type="scientific">Enterococcus devriesei</name>
    <dbReference type="NCBI Taxonomy" id="319970"/>
    <lineage>
        <taxon>Bacteria</taxon>
        <taxon>Bacillati</taxon>
        <taxon>Bacillota</taxon>
        <taxon>Bacilli</taxon>
        <taxon>Lactobacillales</taxon>
        <taxon>Enterococcaceae</taxon>
        <taxon>Enterococcus</taxon>
    </lineage>
</organism>
<dbReference type="PROSITE" id="PS51257">
    <property type="entry name" value="PROKAR_LIPOPROTEIN"/>
    <property type="match status" value="1"/>
</dbReference>
<dbReference type="InterPro" id="IPR031927">
    <property type="entry name" value="DUF4767"/>
</dbReference>
<dbReference type="STRING" id="319970.RV00_GL001843"/>
<dbReference type="Pfam" id="PF15983">
    <property type="entry name" value="DUF4767"/>
    <property type="match status" value="1"/>
</dbReference>
<keyword evidence="5" id="KW-1185">Reference proteome</keyword>
<reference evidence="4 5" key="1">
    <citation type="submission" date="2014-12" db="EMBL/GenBank/DDBJ databases">
        <title>Draft genome sequences of 29 type strains of Enterococci.</title>
        <authorList>
            <person name="Zhong Z."/>
            <person name="Sun Z."/>
            <person name="Liu W."/>
            <person name="Zhang W."/>
            <person name="Zhang H."/>
        </authorList>
    </citation>
    <scope>NUCLEOTIDE SEQUENCE [LARGE SCALE GENOMIC DNA]</scope>
    <source>
        <strain evidence="4 5">DSM 22802</strain>
    </source>
</reference>
<protein>
    <recommendedName>
        <fullName evidence="3">DUF4767 domain-containing protein</fullName>
    </recommendedName>
</protein>
<dbReference type="OrthoDB" id="2168688at2"/>